<reference evidence="7" key="1">
    <citation type="journal article" date="2019" name="Gigascience">
        <title>De novo genome assembly of the endangered Acer yangbiense, a plant species with extremely small populations endemic to Yunnan Province, China.</title>
        <authorList>
            <person name="Yang J."/>
            <person name="Wariss H.M."/>
            <person name="Tao L."/>
            <person name="Zhang R."/>
            <person name="Yun Q."/>
            <person name="Hollingsworth P."/>
            <person name="Dao Z."/>
            <person name="Luo G."/>
            <person name="Guo H."/>
            <person name="Ma Y."/>
            <person name="Sun W."/>
        </authorList>
    </citation>
    <scope>NUCLEOTIDE SEQUENCE [LARGE SCALE GENOMIC DNA]</scope>
    <source>
        <strain evidence="7">cv. Malutang</strain>
    </source>
</reference>
<dbReference type="PANTHER" id="PTHR47985:SF44">
    <property type="entry name" value="SERINE_THREONINE-PROTEIN KINASE PBS1"/>
    <property type="match status" value="1"/>
</dbReference>
<evidence type="ECO:0000256" key="3">
    <source>
        <dbReference type="ARBA" id="ARBA00023136"/>
    </source>
</evidence>
<dbReference type="OrthoDB" id="1741172at2759"/>
<dbReference type="PANTHER" id="PTHR47985">
    <property type="entry name" value="OS07G0668900 PROTEIN"/>
    <property type="match status" value="1"/>
</dbReference>
<protein>
    <recommendedName>
        <fullName evidence="5">Protein kinase domain-containing protein</fullName>
    </recommendedName>
</protein>
<dbReference type="SUPFAM" id="SSF56112">
    <property type="entry name" value="Protein kinase-like (PK-like)"/>
    <property type="match status" value="1"/>
</dbReference>
<dbReference type="AlphaFoldDB" id="A0A5C7HFV1"/>
<evidence type="ECO:0000256" key="1">
    <source>
        <dbReference type="ARBA" id="ARBA00004193"/>
    </source>
</evidence>
<dbReference type="InterPro" id="IPR000719">
    <property type="entry name" value="Prot_kinase_dom"/>
</dbReference>
<evidence type="ECO:0000313" key="6">
    <source>
        <dbReference type="EMBL" id="TXG56003.1"/>
    </source>
</evidence>
<evidence type="ECO:0000256" key="4">
    <source>
        <dbReference type="ARBA" id="ARBA00023288"/>
    </source>
</evidence>
<accession>A0A5C7HFV1</accession>
<gene>
    <name evidence="6" type="ORF">EZV62_017316</name>
</gene>
<keyword evidence="3" id="KW-0472">Membrane</keyword>
<comment type="subcellular location">
    <subcellularLocation>
        <location evidence="1">Cell membrane</location>
        <topology evidence="1">Lipid-anchor</topology>
    </subcellularLocation>
</comment>
<dbReference type="InterPro" id="IPR011009">
    <property type="entry name" value="Kinase-like_dom_sf"/>
</dbReference>
<dbReference type="PROSITE" id="PS50011">
    <property type="entry name" value="PROTEIN_KINASE_DOM"/>
    <property type="match status" value="1"/>
</dbReference>
<dbReference type="GO" id="GO:0004674">
    <property type="term" value="F:protein serine/threonine kinase activity"/>
    <property type="evidence" value="ECO:0007669"/>
    <property type="project" value="UniProtKB-KW"/>
</dbReference>
<keyword evidence="2" id="KW-0808">Transferase</keyword>
<evidence type="ECO:0000313" key="7">
    <source>
        <dbReference type="Proteomes" id="UP000323000"/>
    </source>
</evidence>
<sequence length="109" mass="12717">MSAQKCQEIAIYDIEHFFFFFFFFEFHGLPMGDLPPDREPLDWNTRMKIAAGAAKGLEYLYNKANPPDLYRDFKSSIILMEEGFHLKLFDFGLAKLGPVLQLETSHMFL</sequence>
<dbReference type="Gene3D" id="1.10.510.10">
    <property type="entry name" value="Transferase(Phosphotransferase) domain 1"/>
    <property type="match status" value="1"/>
</dbReference>
<evidence type="ECO:0000259" key="5">
    <source>
        <dbReference type="PROSITE" id="PS50011"/>
    </source>
</evidence>
<keyword evidence="2" id="KW-0418">Kinase</keyword>
<comment type="caution">
    <text evidence="6">The sequence shown here is derived from an EMBL/GenBank/DDBJ whole genome shotgun (WGS) entry which is preliminary data.</text>
</comment>
<dbReference type="GO" id="GO:0005524">
    <property type="term" value="F:ATP binding"/>
    <property type="evidence" value="ECO:0007669"/>
    <property type="project" value="InterPro"/>
</dbReference>
<dbReference type="EMBL" id="VAHF01000008">
    <property type="protein sequence ID" value="TXG56003.1"/>
    <property type="molecule type" value="Genomic_DNA"/>
</dbReference>
<feature type="domain" description="Protein kinase" evidence="5">
    <location>
        <begin position="1"/>
        <end position="109"/>
    </location>
</feature>
<name>A0A5C7HFV1_9ROSI</name>
<dbReference type="GO" id="GO:0005886">
    <property type="term" value="C:plasma membrane"/>
    <property type="evidence" value="ECO:0007669"/>
    <property type="project" value="UniProtKB-SubCell"/>
</dbReference>
<organism evidence="6 7">
    <name type="scientific">Acer yangbiense</name>
    <dbReference type="NCBI Taxonomy" id="1000413"/>
    <lineage>
        <taxon>Eukaryota</taxon>
        <taxon>Viridiplantae</taxon>
        <taxon>Streptophyta</taxon>
        <taxon>Embryophyta</taxon>
        <taxon>Tracheophyta</taxon>
        <taxon>Spermatophyta</taxon>
        <taxon>Magnoliopsida</taxon>
        <taxon>eudicotyledons</taxon>
        <taxon>Gunneridae</taxon>
        <taxon>Pentapetalae</taxon>
        <taxon>rosids</taxon>
        <taxon>malvids</taxon>
        <taxon>Sapindales</taxon>
        <taxon>Sapindaceae</taxon>
        <taxon>Hippocastanoideae</taxon>
        <taxon>Acereae</taxon>
        <taxon>Acer</taxon>
    </lineage>
</organism>
<keyword evidence="7" id="KW-1185">Reference proteome</keyword>
<evidence type="ECO:0000256" key="2">
    <source>
        <dbReference type="ARBA" id="ARBA00022527"/>
    </source>
</evidence>
<proteinExistence type="predicted"/>
<dbReference type="Proteomes" id="UP000323000">
    <property type="component" value="Chromosome 8"/>
</dbReference>
<keyword evidence="2" id="KW-0723">Serine/threonine-protein kinase</keyword>
<keyword evidence="4" id="KW-0449">Lipoprotein</keyword>